<gene>
    <name evidence="2" type="ORF">BN1708_013252</name>
</gene>
<accession>A0A0G4LJ93</accession>
<evidence type="ECO:0000313" key="3">
    <source>
        <dbReference type="Proteomes" id="UP000044602"/>
    </source>
</evidence>
<keyword evidence="3" id="KW-1185">Reference proteome</keyword>
<dbReference type="Proteomes" id="UP000044602">
    <property type="component" value="Unassembled WGS sequence"/>
</dbReference>
<reference evidence="2 3" key="1">
    <citation type="submission" date="2015-05" db="EMBL/GenBank/DDBJ databases">
        <authorList>
            <person name="Wang D.B."/>
            <person name="Wang M."/>
        </authorList>
    </citation>
    <scope>NUCLEOTIDE SEQUENCE [LARGE SCALE GENOMIC DNA]</scope>
    <source>
        <strain evidence="2">VL1</strain>
    </source>
</reference>
<evidence type="ECO:0000313" key="2">
    <source>
        <dbReference type="EMBL" id="CRK21984.1"/>
    </source>
</evidence>
<proteinExistence type="predicted"/>
<protein>
    <submittedName>
        <fullName evidence="2">Uncharacterized protein</fullName>
    </submittedName>
</protein>
<dbReference type="EMBL" id="CVQH01013336">
    <property type="protein sequence ID" value="CRK21984.1"/>
    <property type="molecule type" value="Genomic_DNA"/>
</dbReference>
<sequence>MVTQSPSLHPASLNMGTAANPSGQCAAEAVRLAAAALIYMHGTGDAGNAVDPSQRCLSPDIFQEDVTQASEACYDGDPTLSAVQELHDGPWDSLIPPDTSFGLTDFIPDGR</sequence>
<dbReference type="AlphaFoldDB" id="A0A0G4LJ93"/>
<name>A0A0G4LJ93_VERLO</name>
<organism evidence="2 3">
    <name type="scientific">Verticillium longisporum</name>
    <name type="common">Verticillium dahliae var. longisporum</name>
    <dbReference type="NCBI Taxonomy" id="100787"/>
    <lineage>
        <taxon>Eukaryota</taxon>
        <taxon>Fungi</taxon>
        <taxon>Dikarya</taxon>
        <taxon>Ascomycota</taxon>
        <taxon>Pezizomycotina</taxon>
        <taxon>Sordariomycetes</taxon>
        <taxon>Hypocreomycetidae</taxon>
        <taxon>Glomerellales</taxon>
        <taxon>Plectosphaerellaceae</taxon>
        <taxon>Verticillium</taxon>
    </lineage>
</organism>
<feature type="region of interest" description="Disordered" evidence="1">
    <location>
        <begin position="1"/>
        <end position="21"/>
    </location>
</feature>
<evidence type="ECO:0000256" key="1">
    <source>
        <dbReference type="SAM" id="MobiDB-lite"/>
    </source>
</evidence>